<evidence type="ECO:0000256" key="1">
    <source>
        <dbReference type="SAM" id="SignalP"/>
    </source>
</evidence>
<accession>A0A941EDV3</accession>
<protein>
    <recommendedName>
        <fullName evidence="4">Secreted protein</fullName>
    </recommendedName>
</protein>
<keyword evidence="3" id="KW-1185">Reference proteome</keyword>
<feature type="chain" id="PRO_5038623726" description="Secreted protein" evidence="1">
    <location>
        <begin position="23"/>
        <end position="368"/>
    </location>
</feature>
<dbReference type="AlphaFoldDB" id="A0A941EDV3"/>
<name>A0A941EDV3_9ACTN</name>
<sequence>MMGRAALAACLVLASGWFTVFASAPSALADSGSGCGTSSGGTSGGGSVSGSQVTMWASLTKTEHLCGSGSSSITGGTSWTPPACWWAPEYTPEELYSTVGQLDQSSSQLTYSAFQQEYDVNGDNGHGGLAPLKPGYLSTDGPKWQSYNVGAGPAGTWWGLIWNDDDTLAQMQQCSDIDTKHFPEDWYWVPTGGAAPTTGDAPTVTAEQLALYVASKVQLPQLQVQASPALGSKSTVNLPTWVWANAADTSFSVNDICLTEDPAICVNLNAQAESFTLGTDPADSVLYNSGCTLDQATGTIGTPYAGSKGDPPCGVTFTNPENYNLKVLTSWLITVTWNGGQWQSPQPLPTTETDEAVTAQEVQTINNG</sequence>
<keyword evidence="1" id="KW-0732">Signal</keyword>
<gene>
    <name evidence="2" type="ORF">KDK95_20330</name>
</gene>
<dbReference type="RefSeq" id="WP_212519800.1">
    <property type="nucleotide sequence ID" value="NZ_JAGSOH010000062.1"/>
</dbReference>
<evidence type="ECO:0000313" key="2">
    <source>
        <dbReference type="EMBL" id="MBR7828667.1"/>
    </source>
</evidence>
<evidence type="ECO:0000313" key="3">
    <source>
        <dbReference type="Proteomes" id="UP000676325"/>
    </source>
</evidence>
<reference evidence="2" key="1">
    <citation type="submission" date="2021-04" db="EMBL/GenBank/DDBJ databases">
        <title>Genome based classification of Actinospica acidithermotolerans sp. nov., an actinobacterium isolated from an Indonesian hot spring.</title>
        <authorList>
            <person name="Kusuma A.B."/>
            <person name="Putra K.E."/>
            <person name="Nafisah S."/>
            <person name="Loh J."/>
            <person name="Nouioui I."/>
            <person name="Goodfellow M."/>
        </authorList>
    </citation>
    <scope>NUCLEOTIDE SEQUENCE</scope>
    <source>
        <strain evidence="2">MGRD01-02</strain>
    </source>
</reference>
<evidence type="ECO:0008006" key="4">
    <source>
        <dbReference type="Google" id="ProtNLM"/>
    </source>
</evidence>
<proteinExistence type="predicted"/>
<organism evidence="2 3">
    <name type="scientific">Actinospica acidithermotolerans</name>
    <dbReference type="NCBI Taxonomy" id="2828514"/>
    <lineage>
        <taxon>Bacteria</taxon>
        <taxon>Bacillati</taxon>
        <taxon>Actinomycetota</taxon>
        <taxon>Actinomycetes</taxon>
        <taxon>Catenulisporales</taxon>
        <taxon>Actinospicaceae</taxon>
        <taxon>Actinospica</taxon>
    </lineage>
</organism>
<feature type="signal peptide" evidence="1">
    <location>
        <begin position="1"/>
        <end position="22"/>
    </location>
</feature>
<dbReference type="EMBL" id="JAGSOH010000062">
    <property type="protein sequence ID" value="MBR7828667.1"/>
    <property type="molecule type" value="Genomic_DNA"/>
</dbReference>
<dbReference type="Proteomes" id="UP000676325">
    <property type="component" value="Unassembled WGS sequence"/>
</dbReference>
<comment type="caution">
    <text evidence="2">The sequence shown here is derived from an EMBL/GenBank/DDBJ whole genome shotgun (WGS) entry which is preliminary data.</text>
</comment>